<organism evidence="1">
    <name type="scientific">marine sediment metagenome</name>
    <dbReference type="NCBI Taxonomy" id="412755"/>
    <lineage>
        <taxon>unclassified sequences</taxon>
        <taxon>metagenomes</taxon>
        <taxon>ecological metagenomes</taxon>
    </lineage>
</organism>
<comment type="caution">
    <text evidence="1">The sequence shown here is derived from an EMBL/GenBank/DDBJ whole genome shotgun (WGS) entry which is preliminary data.</text>
</comment>
<evidence type="ECO:0000313" key="1">
    <source>
        <dbReference type="EMBL" id="KKN01625.1"/>
    </source>
</evidence>
<accession>A0A0F9M2M3</accession>
<sequence length="64" mass="7281">MYELYCLVCDEWVPMVEMSANNLGYGRVEAEFKVSCGHHIKTKSSNRPFGEMLLVGDPEELKAK</sequence>
<name>A0A0F9M2M3_9ZZZZ</name>
<gene>
    <name evidence="1" type="ORF">LCGC14_1125970</name>
</gene>
<dbReference type="EMBL" id="LAZR01005240">
    <property type="protein sequence ID" value="KKN01625.1"/>
    <property type="molecule type" value="Genomic_DNA"/>
</dbReference>
<protein>
    <submittedName>
        <fullName evidence="1">Uncharacterized protein</fullName>
    </submittedName>
</protein>
<reference evidence="1" key="1">
    <citation type="journal article" date="2015" name="Nature">
        <title>Complex archaea that bridge the gap between prokaryotes and eukaryotes.</title>
        <authorList>
            <person name="Spang A."/>
            <person name="Saw J.H."/>
            <person name="Jorgensen S.L."/>
            <person name="Zaremba-Niedzwiedzka K."/>
            <person name="Martijn J."/>
            <person name="Lind A.E."/>
            <person name="van Eijk R."/>
            <person name="Schleper C."/>
            <person name="Guy L."/>
            <person name="Ettema T.J."/>
        </authorList>
    </citation>
    <scope>NUCLEOTIDE SEQUENCE</scope>
</reference>
<proteinExistence type="predicted"/>
<dbReference type="AlphaFoldDB" id="A0A0F9M2M3"/>